<name>A0ACB8Q603_9AGAM</name>
<proteinExistence type="predicted"/>
<keyword evidence="2" id="KW-1185">Reference proteome</keyword>
<evidence type="ECO:0000313" key="1">
    <source>
        <dbReference type="EMBL" id="KAI0027045.1"/>
    </source>
</evidence>
<comment type="caution">
    <text evidence="1">The sequence shown here is derived from an EMBL/GenBank/DDBJ whole genome shotgun (WGS) entry which is preliminary data.</text>
</comment>
<organism evidence="1 2">
    <name type="scientific">Vararia minispora EC-137</name>
    <dbReference type="NCBI Taxonomy" id="1314806"/>
    <lineage>
        <taxon>Eukaryota</taxon>
        <taxon>Fungi</taxon>
        <taxon>Dikarya</taxon>
        <taxon>Basidiomycota</taxon>
        <taxon>Agaricomycotina</taxon>
        <taxon>Agaricomycetes</taxon>
        <taxon>Russulales</taxon>
        <taxon>Lachnocladiaceae</taxon>
        <taxon>Vararia</taxon>
    </lineage>
</organism>
<dbReference type="EMBL" id="MU274034">
    <property type="protein sequence ID" value="KAI0027045.1"/>
    <property type="molecule type" value="Genomic_DNA"/>
</dbReference>
<reference evidence="1" key="1">
    <citation type="submission" date="2021-02" db="EMBL/GenBank/DDBJ databases">
        <authorList>
            <consortium name="DOE Joint Genome Institute"/>
            <person name="Ahrendt S."/>
            <person name="Looney B.P."/>
            <person name="Miyauchi S."/>
            <person name="Morin E."/>
            <person name="Drula E."/>
            <person name="Courty P.E."/>
            <person name="Chicoki N."/>
            <person name="Fauchery L."/>
            <person name="Kohler A."/>
            <person name="Kuo A."/>
            <person name="Labutti K."/>
            <person name="Pangilinan J."/>
            <person name="Lipzen A."/>
            <person name="Riley R."/>
            <person name="Andreopoulos W."/>
            <person name="He G."/>
            <person name="Johnson J."/>
            <person name="Barry K.W."/>
            <person name="Grigoriev I.V."/>
            <person name="Nagy L."/>
            <person name="Hibbett D."/>
            <person name="Henrissat B."/>
            <person name="Matheny P.B."/>
            <person name="Labbe J."/>
            <person name="Martin F."/>
        </authorList>
    </citation>
    <scope>NUCLEOTIDE SEQUENCE</scope>
    <source>
        <strain evidence="1">EC-137</strain>
    </source>
</reference>
<evidence type="ECO:0000313" key="2">
    <source>
        <dbReference type="Proteomes" id="UP000814128"/>
    </source>
</evidence>
<protein>
    <submittedName>
        <fullName evidence="1">Uncharacterized protein</fullName>
    </submittedName>
</protein>
<dbReference type="Proteomes" id="UP000814128">
    <property type="component" value="Unassembled WGS sequence"/>
</dbReference>
<gene>
    <name evidence="1" type="ORF">K488DRAFT_63197</name>
</gene>
<reference evidence="1" key="2">
    <citation type="journal article" date="2022" name="New Phytol.">
        <title>Evolutionary transition to the ectomycorrhizal habit in the genomes of a hyperdiverse lineage of mushroom-forming fungi.</title>
        <authorList>
            <person name="Looney B."/>
            <person name="Miyauchi S."/>
            <person name="Morin E."/>
            <person name="Drula E."/>
            <person name="Courty P.E."/>
            <person name="Kohler A."/>
            <person name="Kuo A."/>
            <person name="LaButti K."/>
            <person name="Pangilinan J."/>
            <person name="Lipzen A."/>
            <person name="Riley R."/>
            <person name="Andreopoulos W."/>
            <person name="He G."/>
            <person name="Johnson J."/>
            <person name="Nolan M."/>
            <person name="Tritt A."/>
            <person name="Barry K.W."/>
            <person name="Grigoriev I.V."/>
            <person name="Nagy L.G."/>
            <person name="Hibbett D."/>
            <person name="Henrissat B."/>
            <person name="Matheny P.B."/>
            <person name="Labbe J."/>
            <person name="Martin F.M."/>
        </authorList>
    </citation>
    <scope>NUCLEOTIDE SEQUENCE</scope>
    <source>
        <strain evidence="1">EC-137</strain>
    </source>
</reference>
<accession>A0ACB8Q603</accession>
<sequence>MEENKGLGRGSYIWGCSVHNTRIECLWYGVTKAFGQKWKNFFVSLESHHWLDVDAPGHIWLLHHLFLPVVNEDSEDWAQAWSHHKMQLKGERDKTPYTIYWMSMLVDGFRGLEGTVEDASNALATTAAQQADDEVGDIEHLGVDWQHETGMVHGSRLLCLAVC</sequence>